<dbReference type="InterPro" id="IPR005511">
    <property type="entry name" value="SMP-30"/>
</dbReference>
<feature type="binding site" evidence="3">
    <location>
        <position position="21"/>
    </location>
    <ligand>
        <name>a divalent metal cation</name>
        <dbReference type="ChEBI" id="CHEBI:60240"/>
    </ligand>
</feature>
<sequence>MNTLPLASGTPIGDYRAELGETPVWCPRSQSLLWVDILNHRLLRYWPGQDRAIDIRPLPIFTSAVLLTDRAESFLVVSQQGIFVYDYTHQTQKLICDYPDDSNQTRTNEAAIAPDGSLWFSTMELNALHSVGSWYRYTSGSAQPSLLLSGVKIPNTLIWSSGKVWFSDSALSSLFSADYFPNDDRPLSDIDIYPLPKTTPDGSALSTQQILINACWGDSRLACYQLGAGGPRHIKDIALPVTQPSNCVFGGKKLSELYITSAKTGLTSGSSLEGALLHIDIGCSGPEPDEFKL</sequence>
<evidence type="ECO:0000256" key="3">
    <source>
        <dbReference type="PIRSR" id="PIRSR605511-2"/>
    </source>
</evidence>
<dbReference type="InterPro" id="IPR013658">
    <property type="entry name" value="SGL"/>
</dbReference>
<comment type="similarity">
    <text evidence="1">Belongs to the SMP-30/CGR1 family.</text>
</comment>
<comment type="cofactor">
    <cofactor evidence="3">
        <name>Zn(2+)</name>
        <dbReference type="ChEBI" id="CHEBI:29105"/>
    </cofactor>
    <text evidence="3">Binds 1 divalent metal cation per subunit.</text>
</comment>
<reference evidence="7" key="1">
    <citation type="submission" date="2017-09" db="EMBL/GenBank/DDBJ databases">
        <title>FDA dAtabase for Regulatory Grade micrObial Sequences (FDA-ARGOS): Supporting development and validation of Infectious Disease Dx tests.</title>
        <authorList>
            <person name="Minogue T."/>
            <person name="Wolcott M."/>
            <person name="Wasieloski L."/>
            <person name="Aguilar W."/>
            <person name="Moore D."/>
            <person name="Tallon L."/>
            <person name="Sadzewicz L."/>
            <person name="Ott S."/>
            <person name="Zhao X."/>
            <person name="Nagaraj S."/>
            <person name="Vavikolanu K."/>
            <person name="Aluvathingal J."/>
            <person name="Nadendla S."/>
            <person name="Sichtig H."/>
        </authorList>
    </citation>
    <scope>NUCLEOTIDE SEQUENCE [LARGE SCALE GENOMIC DNA]</scope>
    <source>
        <strain evidence="7">FDAARGOS_387</strain>
    </source>
</reference>
<evidence type="ECO:0000256" key="2">
    <source>
        <dbReference type="PIRSR" id="PIRSR605511-1"/>
    </source>
</evidence>
<evidence type="ECO:0000313" key="6">
    <source>
        <dbReference type="EMBL" id="VFS46068.1"/>
    </source>
</evidence>
<dbReference type="SUPFAM" id="SSF63829">
    <property type="entry name" value="Calcium-dependent phosphotriesterase"/>
    <property type="match status" value="1"/>
</dbReference>
<dbReference type="Pfam" id="PF08450">
    <property type="entry name" value="SGL"/>
    <property type="match status" value="1"/>
</dbReference>
<dbReference type="OrthoDB" id="9775406at2"/>
<evidence type="ECO:0000313" key="5">
    <source>
        <dbReference type="EMBL" id="PHI28213.1"/>
    </source>
</evidence>
<dbReference type="InterPro" id="IPR011042">
    <property type="entry name" value="6-blade_b-propeller_TolB-like"/>
</dbReference>
<dbReference type="GO" id="GO:0019853">
    <property type="term" value="P:L-ascorbic acid biosynthetic process"/>
    <property type="evidence" value="ECO:0007669"/>
    <property type="project" value="TreeGrafter"/>
</dbReference>
<keyword evidence="7" id="KW-1185">Reference proteome</keyword>
<evidence type="ECO:0000256" key="1">
    <source>
        <dbReference type="ARBA" id="ARBA00008853"/>
    </source>
</evidence>
<dbReference type="PANTHER" id="PTHR10907:SF47">
    <property type="entry name" value="REGUCALCIN"/>
    <property type="match status" value="1"/>
</dbReference>
<accession>A0A2C6DHH6</accession>
<feature type="binding site" evidence="3">
    <location>
        <position position="108"/>
    </location>
    <ligand>
        <name>substrate</name>
    </ligand>
</feature>
<evidence type="ECO:0000313" key="8">
    <source>
        <dbReference type="Proteomes" id="UP000373449"/>
    </source>
</evidence>
<dbReference type="RefSeq" id="WP_051323186.1">
    <property type="nucleotide sequence ID" value="NZ_CAADJA010000002.1"/>
</dbReference>
<keyword evidence="3" id="KW-0479">Metal-binding</keyword>
<dbReference type="AlphaFoldDB" id="A0A2C6DHH6"/>
<dbReference type="PRINTS" id="PR01790">
    <property type="entry name" value="SMP30FAMILY"/>
</dbReference>
<organism evidence="5 7">
    <name type="scientific">Budvicia aquatica</name>
    <dbReference type="NCBI Taxonomy" id="82979"/>
    <lineage>
        <taxon>Bacteria</taxon>
        <taxon>Pseudomonadati</taxon>
        <taxon>Pseudomonadota</taxon>
        <taxon>Gammaproteobacteria</taxon>
        <taxon>Enterobacterales</taxon>
        <taxon>Budviciaceae</taxon>
        <taxon>Budvicia</taxon>
    </lineage>
</organism>
<dbReference type="EMBL" id="PDDX01000001">
    <property type="protein sequence ID" value="PHI28213.1"/>
    <property type="molecule type" value="Genomic_DNA"/>
</dbReference>
<dbReference type="PANTHER" id="PTHR10907">
    <property type="entry name" value="REGUCALCIN"/>
    <property type="match status" value="1"/>
</dbReference>
<feature type="binding site" evidence="3">
    <location>
        <position position="201"/>
    </location>
    <ligand>
        <name>a divalent metal cation</name>
        <dbReference type="ChEBI" id="CHEBI:60240"/>
    </ligand>
</feature>
<dbReference type="EMBL" id="CAADJA010000002">
    <property type="protein sequence ID" value="VFS46068.1"/>
    <property type="molecule type" value="Genomic_DNA"/>
</dbReference>
<proteinExistence type="inferred from homology"/>
<feature type="active site" description="Proton donor/acceptor" evidence="2">
    <location>
        <position position="201"/>
    </location>
</feature>
<feature type="binding site" evidence="3">
    <location>
        <position position="106"/>
    </location>
    <ligand>
        <name>substrate</name>
    </ligand>
</feature>
<dbReference type="Gene3D" id="2.120.10.30">
    <property type="entry name" value="TolB, C-terminal domain"/>
    <property type="match status" value="1"/>
</dbReference>
<reference evidence="6 8" key="3">
    <citation type="submission" date="2019-03" db="EMBL/GenBank/DDBJ databases">
        <authorList>
            <consortium name="Pathogen Informatics"/>
        </authorList>
    </citation>
    <scope>NUCLEOTIDE SEQUENCE [LARGE SCALE GENOMIC DNA]</scope>
    <source>
        <strain evidence="6 8">NCTC12282</strain>
    </source>
</reference>
<reference evidence="5" key="2">
    <citation type="submission" date="2017-09" db="EMBL/GenBank/DDBJ databases">
        <title>FDA dAtabase for Regulatory Grade micrObial Sequences (FDA-ARGOS): Supporting development and validation of Infectious Disease Dx tests.</title>
        <authorList>
            <person name="Minogue T."/>
            <person name="Wolcott M."/>
            <person name="Wasieloski L."/>
            <person name="Aguilar W."/>
            <person name="Moore D."/>
            <person name="Tallon L.J."/>
            <person name="Sadzewicz L."/>
            <person name="Ott S."/>
            <person name="Zhao X."/>
            <person name="Nagaraj S."/>
            <person name="Vavikolanu K."/>
            <person name="Aluvathingal J."/>
            <person name="Nadendla S."/>
            <person name="Sichtig H."/>
        </authorList>
    </citation>
    <scope>NUCLEOTIDE SEQUENCE</scope>
    <source>
        <strain evidence="5">FDAARGOS_387</strain>
    </source>
</reference>
<protein>
    <submittedName>
        <fullName evidence="5">Gluconolaconase</fullName>
    </submittedName>
    <submittedName>
        <fullName evidence="6">Gluconolactonase</fullName>
    </submittedName>
</protein>
<dbReference type="STRING" id="1111728.GCA_000427805_02725"/>
<evidence type="ECO:0000313" key="7">
    <source>
        <dbReference type="Proteomes" id="UP000224974"/>
    </source>
</evidence>
<dbReference type="GO" id="GO:0005509">
    <property type="term" value="F:calcium ion binding"/>
    <property type="evidence" value="ECO:0007669"/>
    <property type="project" value="TreeGrafter"/>
</dbReference>
<name>A0A2C6DHH6_9GAMM</name>
<keyword evidence="3" id="KW-0862">Zinc</keyword>
<evidence type="ECO:0000259" key="4">
    <source>
        <dbReference type="Pfam" id="PF08450"/>
    </source>
</evidence>
<gene>
    <name evidence="5" type="ORF">CRN84_02080</name>
    <name evidence="6" type="ORF">NCTC12282_00958</name>
</gene>
<feature type="binding site" evidence="3">
    <location>
        <position position="155"/>
    </location>
    <ligand>
        <name>a divalent metal cation</name>
        <dbReference type="ChEBI" id="CHEBI:60240"/>
    </ligand>
</feature>
<dbReference type="Proteomes" id="UP000224974">
    <property type="component" value="Unassembled WGS sequence"/>
</dbReference>
<dbReference type="GO" id="GO:0004341">
    <property type="term" value="F:gluconolactonase activity"/>
    <property type="evidence" value="ECO:0007669"/>
    <property type="project" value="TreeGrafter"/>
</dbReference>
<feature type="domain" description="SMP-30/Gluconolactonase/LRE-like region" evidence="4">
    <location>
        <begin position="19"/>
        <end position="262"/>
    </location>
</feature>
<dbReference type="Proteomes" id="UP000373449">
    <property type="component" value="Unassembled WGS sequence"/>
</dbReference>